<dbReference type="PANTHER" id="PTHR34108:SF1">
    <property type="entry name" value="SEPTUM SITE-DETERMINING PROTEIN MINC"/>
    <property type="match status" value="1"/>
</dbReference>
<dbReference type="Pfam" id="PF22642">
    <property type="entry name" value="MinC_N_1"/>
    <property type="match status" value="1"/>
</dbReference>
<dbReference type="HAMAP" id="MF_00267">
    <property type="entry name" value="MinC"/>
    <property type="match status" value="1"/>
</dbReference>
<evidence type="ECO:0000313" key="10">
    <source>
        <dbReference type="Proteomes" id="UP000191153"/>
    </source>
</evidence>
<organism evidence="9 10">
    <name type="scientific">Cetobacterium ceti</name>
    <dbReference type="NCBI Taxonomy" id="180163"/>
    <lineage>
        <taxon>Bacteria</taxon>
        <taxon>Fusobacteriati</taxon>
        <taxon>Fusobacteriota</taxon>
        <taxon>Fusobacteriia</taxon>
        <taxon>Fusobacteriales</taxon>
        <taxon>Fusobacteriaceae</taxon>
        <taxon>Cetobacterium</taxon>
    </lineage>
</organism>
<feature type="domain" description="Septum formation inhibitor MinC C-terminal" evidence="7">
    <location>
        <begin position="106"/>
        <end position="210"/>
    </location>
</feature>
<keyword evidence="4 6" id="KW-0131">Cell cycle</keyword>
<keyword evidence="3 6" id="KW-0717">Septation</keyword>
<accession>A0A1T4MSY8</accession>
<evidence type="ECO:0000256" key="5">
    <source>
        <dbReference type="ARBA" id="ARBA00046874"/>
    </source>
</evidence>
<keyword evidence="10" id="KW-1185">Reference proteome</keyword>
<dbReference type="GO" id="GO:1901891">
    <property type="term" value="P:regulation of cell septum assembly"/>
    <property type="evidence" value="ECO:0007669"/>
    <property type="project" value="InterPro"/>
</dbReference>
<dbReference type="EMBL" id="FUWX01000009">
    <property type="protein sequence ID" value="SJZ70220.1"/>
    <property type="molecule type" value="Genomic_DNA"/>
</dbReference>
<evidence type="ECO:0000256" key="6">
    <source>
        <dbReference type="HAMAP-Rule" id="MF_00267"/>
    </source>
</evidence>
<evidence type="ECO:0000256" key="3">
    <source>
        <dbReference type="ARBA" id="ARBA00023210"/>
    </source>
</evidence>
<name>A0A1T4MSY8_9FUSO</name>
<dbReference type="InterPro" id="IPR055219">
    <property type="entry name" value="MinC_N_1"/>
</dbReference>
<reference evidence="9 10" key="1">
    <citation type="submission" date="2017-02" db="EMBL/GenBank/DDBJ databases">
        <authorList>
            <person name="Peterson S.W."/>
        </authorList>
    </citation>
    <scope>NUCLEOTIDE SEQUENCE [LARGE SCALE GENOMIC DNA]</scope>
    <source>
        <strain evidence="9 10">ATCC 700028</strain>
    </source>
</reference>
<gene>
    <name evidence="6" type="primary">minC</name>
    <name evidence="9" type="ORF">SAMN02745174_01314</name>
</gene>
<dbReference type="InterPro" id="IPR036145">
    <property type="entry name" value="MinC_C_sf"/>
</dbReference>
<dbReference type="Pfam" id="PF03775">
    <property type="entry name" value="MinC_C"/>
    <property type="match status" value="1"/>
</dbReference>
<dbReference type="SUPFAM" id="SSF63848">
    <property type="entry name" value="Cell-division inhibitor MinC, C-terminal domain"/>
    <property type="match status" value="1"/>
</dbReference>
<evidence type="ECO:0000256" key="4">
    <source>
        <dbReference type="ARBA" id="ARBA00023306"/>
    </source>
</evidence>
<dbReference type="RefSeq" id="WP_078693811.1">
    <property type="nucleotide sequence ID" value="NZ_FUWX01000009.1"/>
</dbReference>
<dbReference type="AlphaFoldDB" id="A0A1T4MSY8"/>
<comment type="function">
    <text evidence="6">Cell division inhibitor that blocks the formation of polar Z ring septums. Rapidly oscillates between the poles of the cell to destabilize FtsZ filaments that have formed before they mature into polar Z rings. Prevents FtsZ polymerization.</text>
</comment>
<evidence type="ECO:0000259" key="7">
    <source>
        <dbReference type="Pfam" id="PF03775"/>
    </source>
</evidence>
<feature type="domain" description="Septum site-determining protein MinC N-terminal" evidence="8">
    <location>
        <begin position="5"/>
        <end position="78"/>
    </location>
</feature>
<comment type="subunit">
    <text evidence="5 6">Interacts with MinD and FtsZ.</text>
</comment>
<sequence>MSNYVILKGKRDRLTIYLDPDVELFMLKDDLVSKVREAESFIGGAHTAIEFANRELTEEEENLLLDAIQKNTKIKISYVFSGKEDQMIEPQYFMGNIIEEGLTKFYRGTLRSGNKLEFEGNIVVMGDVNPGAYVKAKGNIIVLGHLNGIAYAGSENENDAFVGALSMKPIQIKIGEYMAKNPSHEILDTNRVKKTTEFEVAYLKDGRIFIEGFNKKTLENMLKI</sequence>
<comment type="similarity">
    <text evidence="1 6">Belongs to the MinC family.</text>
</comment>
<dbReference type="InterPro" id="IPR016098">
    <property type="entry name" value="CAP/MinC_C"/>
</dbReference>
<dbReference type="PANTHER" id="PTHR34108">
    <property type="entry name" value="SEPTUM SITE-DETERMINING PROTEIN MINC"/>
    <property type="match status" value="1"/>
</dbReference>
<proteinExistence type="inferred from homology"/>
<keyword evidence="2 6" id="KW-0132">Cell division</keyword>
<evidence type="ECO:0000256" key="1">
    <source>
        <dbReference type="ARBA" id="ARBA00006291"/>
    </source>
</evidence>
<dbReference type="Proteomes" id="UP000191153">
    <property type="component" value="Unassembled WGS sequence"/>
</dbReference>
<dbReference type="Gene3D" id="2.160.20.70">
    <property type="match status" value="1"/>
</dbReference>
<dbReference type="InterPro" id="IPR013033">
    <property type="entry name" value="MinC"/>
</dbReference>
<dbReference type="STRING" id="180163.SAMN02745174_01314"/>
<evidence type="ECO:0000256" key="2">
    <source>
        <dbReference type="ARBA" id="ARBA00022618"/>
    </source>
</evidence>
<evidence type="ECO:0000259" key="8">
    <source>
        <dbReference type="Pfam" id="PF22642"/>
    </source>
</evidence>
<dbReference type="OrthoDB" id="9790810at2"/>
<evidence type="ECO:0000313" key="9">
    <source>
        <dbReference type="EMBL" id="SJZ70220.1"/>
    </source>
</evidence>
<dbReference type="GO" id="GO:0000917">
    <property type="term" value="P:division septum assembly"/>
    <property type="evidence" value="ECO:0007669"/>
    <property type="project" value="UniProtKB-KW"/>
</dbReference>
<dbReference type="Gene3D" id="3.30.160.540">
    <property type="match status" value="1"/>
</dbReference>
<dbReference type="InterPro" id="IPR005526">
    <property type="entry name" value="Septum_form_inhib_MinC_C"/>
</dbReference>
<protein>
    <recommendedName>
        <fullName evidence="6">Probable septum site-determining protein MinC</fullName>
    </recommendedName>
</protein>
<dbReference type="GO" id="GO:0000902">
    <property type="term" value="P:cell morphogenesis"/>
    <property type="evidence" value="ECO:0007669"/>
    <property type="project" value="InterPro"/>
</dbReference>